<feature type="region of interest" description="Disordered" evidence="1">
    <location>
        <begin position="12"/>
        <end position="31"/>
    </location>
</feature>
<dbReference type="EMBL" id="BONE01000131">
    <property type="protein sequence ID" value="GIF78290.1"/>
    <property type="molecule type" value="Genomic_DNA"/>
</dbReference>
<feature type="compositionally biased region" description="Polar residues" evidence="1">
    <location>
        <begin position="14"/>
        <end position="24"/>
    </location>
</feature>
<evidence type="ECO:0000313" key="4">
    <source>
        <dbReference type="Proteomes" id="UP000604117"/>
    </source>
</evidence>
<reference evidence="3 4" key="1">
    <citation type="submission" date="2021-01" db="EMBL/GenBank/DDBJ databases">
        <title>Whole genome shotgun sequence of Asanoa siamensis NBRC 107932.</title>
        <authorList>
            <person name="Komaki H."/>
            <person name="Tamura T."/>
        </authorList>
    </citation>
    <scope>NUCLEOTIDE SEQUENCE [LARGE SCALE GENOMIC DNA]</scope>
    <source>
        <strain evidence="3 4">NBRC 107932</strain>
    </source>
</reference>
<keyword evidence="2" id="KW-0472">Membrane</keyword>
<gene>
    <name evidence="3" type="ORF">Asi02nite_78080</name>
</gene>
<evidence type="ECO:0008006" key="5">
    <source>
        <dbReference type="Google" id="ProtNLM"/>
    </source>
</evidence>
<organism evidence="3 4">
    <name type="scientific">Asanoa siamensis</name>
    <dbReference type="NCBI Taxonomy" id="926357"/>
    <lineage>
        <taxon>Bacteria</taxon>
        <taxon>Bacillati</taxon>
        <taxon>Actinomycetota</taxon>
        <taxon>Actinomycetes</taxon>
        <taxon>Micromonosporales</taxon>
        <taxon>Micromonosporaceae</taxon>
        <taxon>Asanoa</taxon>
    </lineage>
</organism>
<dbReference type="RefSeq" id="WP_203719120.1">
    <property type="nucleotide sequence ID" value="NZ_BONE01000131.1"/>
</dbReference>
<keyword evidence="2" id="KW-0812">Transmembrane</keyword>
<sequence length="99" mass="10544">MESRLTAAECLEGLSSQPTPQSRSELPGDADDPRLVSYFWLSGGAVYVISTLFVFADPGSLAFVGVLVGTLVMVATLVVAGTVHVRMLRDLGGTFRRRG</sequence>
<comment type="caution">
    <text evidence="3">The sequence shown here is derived from an EMBL/GenBank/DDBJ whole genome shotgun (WGS) entry which is preliminary data.</text>
</comment>
<feature type="transmembrane region" description="Helical" evidence="2">
    <location>
        <begin position="35"/>
        <end position="56"/>
    </location>
</feature>
<protein>
    <recommendedName>
        <fullName evidence="5">YrhK-like protein</fullName>
    </recommendedName>
</protein>
<accession>A0ABQ4D429</accession>
<dbReference type="Proteomes" id="UP000604117">
    <property type="component" value="Unassembled WGS sequence"/>
</dbReference>
<evidence type="ECO:0000313" key="3">
    <source>
        <dbReference type="EMBL" id="GIF78290.1"/>
    </source>
</evidence>
<evidence type="ECO:0000256" key="2">
    <source>
        <dbReference type="SAM" id="Phobius"/>
    </source>
</evidence>
<keyword evidence="2" id="KW-1133">Transmembrane helix</keyword>
<proteinExistence type="predicted"/>
<evidence type="ECO:0000256" key="1">
    <source>
        <dbReference type="SAM" id="MobiDB-lite"/>
    </source>
</evidence>
<keyword evidence="4" id="KW-1185">Reference proteome</keyword>
<name>A0ABQ4D429_9ACTN</name>
<feature type="transmembrane region" description="Helical" evidence="2">
    <location>
        <begin position="62"/>
        <end position="88"/>
    </location>
</feature>